<dbReference type="Proteomes" id="UP000233654">
    <property type="component" value="Unassembled WGS sequence"/>
</dbReference>
<gene>
    <name evidence="2" type="ORF">CVT63_03680</name>
</gene>
<accession>A0A2N3G6M5</accession>
<dbReference type="Pfam" id="PF07796">
    <property type="entry name" value="DUF1638"/>
    <property type="match status" value="1"/>
</dbReference>
<evidence type="ECO:0000313" key="3">
    <source>
        <dbReference type="Proteomes" id="UP000233654"/>
    </source>
</evidence>
<comment type="caution">
    <text evidence="2">The sequence shown here is derived from an EMBL/GenBank/DDBJ whole genome shotgun (WGS) entry which is preliminary data.</text>
</comment>
<evidence type="ECO:0000259" key="1">
    <source>
        <dbReference type="Pfam" id="PF07796"/>
    </source>
</evidence>
<evidence type="ECO:0000313" key="2">
    <source>
        <dbReference type="EMBL" id="PKQ28272.1"/>
    </source>
</evidence>
<protein>
    <recommendedName>
        <fullName evidence="1">DUF1638 domain-containing protein</fullName>
    </recommendedName>
</protein>
<organism evidence="2 3">
    <name type="scientific">Candidatus Anoxymicrobium japonicum</name>
    <dbReference type="NCBI Taxonomy" id="2013648"/>
    <lineage>
        <taxon>Bacteria</taxon>
        <taxon>Bacillati</taxon>
        <taxon>Actinomycetota</taxon>
        <taxon>Candidatus Geothermincolia</taxon>
        <taxon>Candidatus Geothermincolales</taxon>
        <taxon>Candidatus Anoxymicrobiaceae</taxon>
        <taxon>Candidatus Anoxymicrobium</taxon>
    </lineage>
</organism>
<reference evidence="2 3" key="1">
    <citation type="journal article" date="2017" name="ISME J.">
        <title>Potential for microbial H2 and metal transformations associated with novel bacteria and archaea in deep terrestrial subsurface sediments.</title>
        <authorList>
            <person name="Hernsdorf A.W."/>
            <person name="Amano Y."/>
            <person name="Miyakawa K."/>
            <person name="Ise K."/>
            <person name="Suzuki Y."/>
            <person name="Anantharaman K."/>
            <person name="Probst A."/>
            <person name="Burstein D."/>
            <person name="Thomas B.C."/>
            <person name="Banfield J.F."/>
        </authorList>
    </citation>
    <scope>NUCLEOTIDE SEQUENCE [LARGE SCALE GENOMIC DNA]</scope>
    <source>
        <strain evidence="2">HGW-Actinobacteria-3</strain>
    </source>
</reference>
<sequence length="222" mass="24704">MTAGGRSTSFRRRIVSCAVVAEVLERLGASRDEMSVLDLGLHVESGELRESLQAEISSAGGDVILGYGLCSNAAIGLVNPSGRLAVPRVDDCISLFLGSQAERLRRLRSEPGTYFLTKGWIEASGQPFGQREELVEKYGEKRAERIIKAALKNYTTLAFIDTGEHRIEEYRRLAEEVASALDLRYEELHGSSRLLEKLLAGVWDEEFVVVEPGETIEQNRFW</sequence>
<feature type="domain" description="DUF1638" evidence="1">
    <location>
        <begin position="37"/>
        <end position="199"/>
    </location>
</feature>
<proteinExistence type="predicted"/>
<dbReference type="EMBL" id="PHEX01000024">
    <property type="protein sequence ID" value="PKQ28272.1"/>
    <property type="molecule type" value="Genomic_DNA"/>
</dbReference>
<dbReference type="AlphaFoldDB" id="A0A2N3G6M5"/>
<dbReference type="InterPro" id="IPR012437">
    <property type="entry name" value="DUF1638"/>
</dbReference>
<name>A0A2N3G6M5_9ACTN</name>